<gene>
    <name evidence="1" type="ORF">LCGC14_1381960</name>
</gene>
<accession>A0A0F9N414</accession>
<proteinExistence type="predicted"/>
<comment type="caution">
    <text evidence="1">The sequence shown here is derived from an EMBL/GenBank/DDBJ whole genome shotgun (WGS) entry which is preliminary data.</text>
</comment>
<name>A0A0F9N414_9ZZZZ</name>
<evidence type="ECO:0000313" key="1">
    <source>
        <dbReference type="EMBL" id="KKM76252.1"/>
    </source>
</evidence>
<dbReference type="EMBL" id="LAZR01008840">
    <property type="protein sequence ID" value="KKM76252.1"/>
    <property type="molecule type" value="Genomic_DNA"/>
</dbReference>
<sequence length="105" mass="11537">MLSNSGWPGTCSNKGKVEVDGEWLCGVHSPEADARRATRIETKWEARKSAYVRNQRLSAAREGVVKALEGFCDWIESRPAGIHPDAEPVYHDAGAALKELEEASK</sequence>
<protein>
    <submittedName>
        <fullName evidence="1">Uncharacterized protein</fullName>
    </submittedName>
</protein>
<dbReference type="AlphaFoldDB" id="A0A0F9N414"/>
<reference evidence="1" key="1">
    <citation type="journal article" date="2015" name="Nature">
        <title>Complex archaea that bridge the gap between prokaryotes and eukaryotes.</title>
        <authorList>
            <person name="Spang A."/>
            <person name="Saw J.H."/>
            <person name="Jorgensen S.L."/>
            <person name="Zaremba-Niedzwiedzka K."/>
            <person name="Martijn J."/>
            <person name="Lind A.E."/>
            <person name="van Eijk R."/>
            <person name="Schleper C."/>
            <person name="Guy L."/>
            <person name="Ettema T.J."/>
        </authorList>
    </citation>
    <scope>NUCLEOTIDE SEQUENCE</scope>
</reference>
<organism evidence="1">
    <name type="scientific">marine sediment metagenome</name>
    <dbReference type="NCBI Taxonomy" id="412755"/>
    <lineage>
        <taxon>unclassified sequences</taxon>
        <taxon>metagenomes</taxon>
        <taxon>ecological metagenomes</taxon>
    </lineage>
</organism>